<dbReference type="CDD" id="cd01646">
    <property type="entry name" value="RT_Bac_retron_I"/>
    <property type="match status" value="1"/>
</dbReference>
<gene>
    <name evidence="3" type="ORF">C0630_10620</name>
</gene>
<proteinExistence type="inferred from homology"/>
<dbReference type="EMBL" id="PKUN01000014">
    <property type="protein sequence ID" value="PLX61604.1"/>
    <property type="molecule type" value="Genomic_DNA"/>
</dbReference>
<feature type="domain" description="Reverse transcriptase" evidence="2">
    <location>
        <begin position="86"/>
        <end position="399"/>
    </location>
</feature>
<comment type="caution">
    <text evidence="3">The sequence shown here is derived from an EMBL/GenBank/DDBJ whole genome shotgun (WGS) entry which is preliminary data.</text>
</comment>
<dbReference type="PANTHER" id="PTHR34047">
    <property type="entry name" value="NUCLEAR INTRON MATURASE 1, MITOCHONDRIAL-RELATED"/>
    <property type="match status" value="1"/>
</dbReference>
<evidence type="ECO:0000256" key="1">
    <source>
        <dbReference type="ARBA" id="ARBA00034120"/>
    </source>
</evidence>
<dbReference type="Pfam" id="PF00078">
    <property type="entry name" value="RVT_1"/>
    <property type="match status" value="1"/>
</dbReference>
<dbReference type="AlphaFoldDB" id="A0A2N6CWH8"/>
<dbReference type="InterPro" id="IPR036526">
    <property type="entry name" value="C-N_Hydrolase_sf"/>
</dbReference>
<accession>A0A2N6CWH8</accession>
<dbReference type="InterPro" id="IPR000477">
    <property type="entry name" value="RT_dom"/>
</dbReference>
<evidence type="ECO:0000259" key="2">
    <source>
        <dbReference type="PROSITE" id="PS50878"/>
    </source>
</evidence>
<dbReference type="SUPFAM" id="SSF56317">
    <property type="entry name" value="Carbon-nitrogen hydrolase"/>
    <property type="match status" value="1"/>
</dbReference>
<dbReference type="RefSeq" id="WP_273439345.1">
    <property type="nucleotide sequence ID" value="NZ_PKUN01000014.1"/>
</dbReference>
<evidence type="ECO:0000313" key="4">
    <source>
        <dbReference type="Proteomes" id="UP000235015"/>
    </source>
</evidence>
<dbReference type="Proteomes" id="UP000235015">
    <property type="component" value="Unassembled WGS sequence"/>
</dbReference>
<dbReference type="PANTHER" id="PTHR34047:SF8">
    <property type="entry name" value="PROTEIN YKFC"/>
    <property type="match status" value="1"/>
</dbReference>
<comment type="similarity">
    <text evidence="1">Belongs to the bacterial reverse transcriptase family.</text>
</comment>
<reference evidence="3 4" key="1">
    <citation type="submission" date="2017-11" db="EMBL/GenBank/DDBJ databases">
        <title>Genome-resolved metagenomics identifies genetic mobility, metabolic interactions, and unexpected diversity in perchlorate-reducing communities.</title>
        <authorList>
            <person name="Barnum T.P."/>
            <person name="Figueroa I.A."/>
            <person name="Carlstrom C.I."/>
            <person name="Lucas L.N."/>
            <person name="Engelbrektson A.L."/>
            <person name="Coates J.D."/>
        </authorList>
    </citation>
    <scope>NUCLEOTIDE SEQUENCE [LARGE SCALE GENOMIC DNA]</scope>
    <source>
        <strain evidence="3">BM301</strain>
    </source>
</reference>
<evidence type="ECO:0000313" key="3">
    <source>
        <dbReference type="EMBL" id="PLX61604.1"/>
    </source>
</evidence>
<name>A0A2N6CWH8_9GAMM</name>
<sequence>MKLIDEKYRHLEPSIEYLTDEVVMAQAWKKTNNYIRTFNWYADTLALDISALGIEANARILADLLREGKPLHPIELVPASKSEAWEINEAKGWGPTQKSLKKREGDADTEGKIPLRPLAHLSIRDQTWSSAAMLCLADIVETAQGDCSHDHDGAEGALSRGVYSYGNRLICSWKEDLSYSDKAWFRWGNSQTYRGFYIDYQSFLERPITVGRRISEHKAEGEEIFIVNLDLCKFYNTIDREKLIGRLRNLTTRSGRRDDPKFWEVFGRIMDWQWSEKDIALADKHKLGNITQGLPQGLVASGFFANAYLIDFDQKFGQLIGSHFGDGKVVQLHDYCRYVDDLRLVISTKQHDIEKITEQVNRFALSLLHRFGGGELEINGDKTKVTTLADLDNEGGMTKRIKTIQEMLSGPTDRDMLNTVSGMLEGLLTIESDQLPRRTKPSDQALLDIAGHDHDIRPDTLKRFAANRLESIVRAKRKLNLTPDIPNVAMEETGNESELLAKKLIQAWMKDPSLGLVLRKAMEIHPDASLFEPVIEAIYQRTSIVGRGADENTAASMDFLLADIFRCAADFNGYFQGVIYPVALNPRSIIELITRYAHNAINSGKATVFVKRQALMLCAVVNNPTTEDSPEKLIQHTLFLNRILRGDLPKTYRAQLNALFEIAGQITDDFGMSAIRFLDYVNAHQANTLAAIKPFAMRGGPFWNSLWMLLTSPDAPHPITKAATHADLMKQLDWAKPLPVRSPSGRKQNLAKVIASERNGFEHEAALIKLGLGLIDLLGHGSNVNGSSPSAVMIQPVAPDSLSWDKLYVPSVRHIHCTLAKAAIEDPRFIAPGWLSEKNPDAKGLYWLGSILRSAILGGSDYTGNRWQDGSTVTYKGLRTSWYKRRMGMFHTPEKMVGEYSTVSPWISELLMRCLQWPGFEATYIQQEDIKTVNDLGSLKSCLTARLERLNALYCESSQMPVIPTVVKRPRKESARFRIVTIQQLLPRTSNFSPSDPELNSSTIRNKHQDHLRDICVLTEKTLEAKLKADDDNPKPKADLIVFPEVAVHPNDEWQLKRLADKTQAIVFAGLVFSPRKGVLINKARWFIPHYQDTGRQWIIRDQGKAHITVPEKSMGIKGYRPCQHLIEIHGHPEGPFRMTGAICYDATDIKLAADLRDKADLFIVAAHNKDVNTFDNMAAALQYHMFQHVVITNIGQFGGSTIQAPYKEPYDRLIAHSHGVNQIAINMADIDLAAFTRRTVKVKKKASARKEVKTKPAGMG</sequence>
<dbReference type="InterPro" id="IPR051083">
    <property type="entry name" value="GrpII_Intron_Splice-Mob/Def"/>
</dbReference>
<dbReference type="Gene3D" id="3.60.110.10">
    <property type="entry name" value="Carbon-nitrogen hydrolase"/>
    <property type="match status" value="1"/>
</dbReference>
<dbReference type="PROSITE" id="PS50878">
    <property type="entry name" value="RT_POL"/>
    <property type="match status" value="1"/>
</dbReference>
<protein>
    <recommendedName>
        <fullName evidence="2">Reverse transcriptase domain-containing protein</fullName>
    </recommendedName>
</protein>
<organism evidence="3 4">
    <name type="scientific">Sedimenticola selenatireducens</name>
    <dbReference type="NCBI Taxonomy" id="191960"/>
    <lineage>
        <taxon>Bacteria</taxon>
        <taxon>Pseudomonadati</taxon>
        <taxon>Pseudomonadota</taxon>
        <taxon>Gammaproteobacteria</taxon>
        <taxon>Chromatiales</taxon>
        <taxon>Sedimenticolaceae</taxon>
        <taxon>Sedimenticola</taxon>
    </lineage>
</organism>